<dbReference type="AlphaFoldDB" id="A0A0E9TPJ6"/>
<evidence type="ECO:0000313" key="1">
    <source>
        <dbReference type="EMBL" id="JAH55501.1"/>
    </source>
</evidence>
<reference evidence="1" key="2">
    <citation type="journal article" date="2015" name="Fish Shellfish Immunol.">
        <title>Early steps in the European eel (Anguilla anguilla)-Vibrio vulnificus interaction in the gills: Role of the RtxA13 toxin.</title>
        <authorList>
            <person name="Callol A."/>
            <person name="Pajuelo D."/>
            <person name="Ebbesson L."/>
            <person name="Teles M."/>
            <person name="MacKenzie S."/>
            <person name="Amaro C."/>
        </authorList>
    </citation>
    <scope>NUCLEOTIDE SEQUENCE</scope>
</reference>
<name>A0A0E9TPJ6_ANGAN</name>
<proteinExistence type="predicted"/>
<protein>
    <submittedName>
        <fullName evidence="1">Uncharacterized protein</fullName>
    </submittedName>
</protein>
<dbReference type="EMBL" id="GBXM01053076">
    <property type="protein sequence ID" value="JAH55501.1"/>
    <property type="molecule type" value="Transcribed_RNA"/>
</dbReference>
<organism evidence="1">
    <name type="scientific">Anguilla anguilla</name>
    <name type="common">European freshwater eel</name>
    <name type="synonym">Muraena anguilla</name>
    <dbReference type="NCBI Taxonomy" id="7936"/>
    <lineage>
        <taxon>Eukaryota</taxon>
        <taxon>Metazoa</taxon>
        <taxon>Chordata</taxon>
        <taxon>Craniata</taxon>
        <taxon>Vertebrata</taxon>
        <taxon>Euteleostomi</taxon>
        <taxon>Actinopterygii</taxon>
        <taxon>Neopterygii</taxon>
        <taxon>Teleostei</taxon>
        <taxon>Anguilliformes</taxon>
        <taxon>Anguillidae</taxon>
        <taxon>Anguilla</taxon>
    </lineage>
</organism>
<sequence>MTANFMSGVSRSFMLNNKKLKDKSTRKFNTSACEHVFL</sequence>
<accession>A0A0E9TPJ6</accession>
<reference evidence="1" key="1">
    <citation type="submission" date="2014-11" db="EMBL/GenBank/DDBJ databases">
        <authorList>
            <person name="Amaro Gonzalez C."/>
        </authorList>
    </citation>
    <scope>NUCLEOTIDE SEQUENCE</scope>
</reference>